<feature type="domain" description="Zn(2)-C6 fungal-type" evidence="6">
    <location>
        <begin position="13"/>
        <end position="43"/>
    </location>
</feature>
<feature type="region of interest" description="Disordered" evidence="5">
    <location>
        <begin position="52"/>
        <end position="88"/>
    </location>
</feature>
<dbReference type="InterPro" id="IPR053157">
    <property type="entry name" value="Sterol_Uptake_Regulator"/>
</dbReference>
<sequence>MATRRPHTKSRLGCVRCKQKHVKCDEVRPTCGTCARYEVPCVVQPASASSSRADSRRRALLQPQPNGGSASPSTSPTPTISPSPQANQPRSSLTLWEFELLHHWIINVADSFDISPGFHRSWREQAVTAATHFEFFMHMILILSALHLALTNSPTFTEKHRELILNGCSDAMSAFRKEAEDINDNNCEVIQAFPFLVVVYGLALAQFDRTEKSKETVLDETIHILILIKAHKIIGDTTKPILHSKSGKRWVVEEDILITPRGDLGDSNLISAIKNVQSWIDESGDEENVRAINTRAACMIIEPMTYILMQNIRPLVWPYLLEDDYLGLLTARNPMALVILAHYAVILNQSRSQWWCANWGARIVSVVVSCLPERFIPAIAYPLQKQFNDTQAVLFKEHWHKTQKVRSLQHLSLSVSGRSFPGANTCCQLCTLQRVTHGEPRKEMVAEAQHCSI</sequence>
<keyword evidence="3" id="KW-0804">Transcription</keyword>
<evidence type="ECO:0000259" key="6">
    <source>
        <dbReference type="PROSITE" id="PS50048"/>
    </source>
</evidence>
<keyword evidence="1" id="KW-0805">Transcription regulation</keyword>
<evidence type="ECO:0000313" key="8">
    <source>
        <dbReference type="Proteomes" id="UP001610334"/>
    </source>
</evidence>
<dbReference type="Pfam" id="PF00172">
    <property type="entry name" value="Zn_clus"/>
    <property type="match status" value="1"/>
</dbReference>
<dbReference type="Proteomes" id="UP001610334">
    <property type="component" value="Unassembled WGS sequence"/>
</dbReference>
<dbReference type="PANTHER" id="PTHR47784">
    <property type="entry name" value="STEROL UPTAKE CONTROL PROTEIN 2"/>
    <property type="match status" value="1"/>
</dbReference>
<keyword evidence="4" id="KW-0539">Nucleus</keyword>
<dbReference type="PROSITE" id="PS00463">
    <property type="entry name" value="ZN2_CY6_FUNGAL_1"/>
    <property type="match status" value="1"/>
</dbReference>
<dbReference type="CDD" id="cd00067">
    <property type="entry name" value="GAL4"/>
    <property type="match status" value="1"/>
</dbReference>
<accession>A0ABR4HQJ2</accession>
<keyword evidence="2" id="KW-0238">DNA-binding</keyword>
<dbReference type="InterPro" id="IPR021858">
    <property type="entry name" value="Fun_TF"/>
</dbReference>
<proteinExistence type="predicted"/>
<dbReference type="SMART" id="SM00066">
    <property type="entry name" value="GAL4"/>
    <property type="match status" value="1"/>
</dbReference>
<feature type="compositionally biased region" description="Low complexity" evidence="5">
    <location>
        <begin position="71"/>
        <end position="84"/>
    </location>
</feature>
<evidence type="ECO:0000256" key="1">
    <source>
        <dbReference type="ARBA" id="ARBA00023015"/>
    </source>
</evidence>
<organism evidence="7 8">
    <name type="scientific">Aspergillus granulosus</name>
    <dbReference type="NCBI Taxonomy" id="176169"/>
    <lineage>
        <taxon>Eukaryota</taxon>
        <taxon>Fungi</taxon>
        <taxon>Dikarya</taxon>
        <taxon>Ascomycota</taxon>
        <taxon>Pezizomycotina</taxon>
        <taxon>Eurotiomycetes</taxon>
        <taxon>Eurotiomycetidae</taxon>
        <taxon>Eurotiales</taxon>
        <taxon>Aspergillaceae</taxon>
        <taxon>Aspergillus</taxon>
        <taxon>Aspergillus subgen. Nidulantes</taxon>
    </lineage>
</organism>
<evidence type="ECO:0000256" key="4">
    <source>
        <dbReference type="ARBA" id="ARBA00023242"/>
    </source>
</evidence>
<dbReference type="PROSITE" id="PS50048">
    <property type="entry name" value="ZN2_CY6_FUNGAL_2"/>
    <property type="match status" value="1"/>
</dbReference>
<evidence type="ECO:0000313" key="7">
    <source>
        <dbReference type="EMBL" id="KAL2816988.1"/>
    </source>
</evidence>
<keyword evidence="8" id="KW-1185">Reference proteome</keyword>
<protein>
    <recommendedName>
        <fullName evidence="6">Zn(2)-C6 fungal-type domain-containing protein</fullName>
    </recommendedName>
</protein>
<evidence type="ECO:0000256" key="3">
    <source>
        <dbReference type="ARBA" id="ARBA00023163"/>
    </source>
</evidence>
<dbReference type="InterPro" id="IPR036864">
    <property type="entry name" value="Zn2-C6_fun-type_DNA-bd_sf"/>
</dbReference>
<reference evidence="7 8" key="1">
    <citation type="submission" date="2024-07" db="EMBL/GenBank/DDBJ databases">
        <title>Section-level genome sequencing and comparative genomics of Aspergillus sections Usti and Cavernicolus.</title>
        <authorList>
            <consortium name="Lawrence Berkeley National Laboratory"/>
            <person name="Nybo J.L."/>
            <person name="Vesth T.C."/>
            <person name="Theobald S."/>
            <person name="Frisvad J.C."/>
            <person name="Larsen T.O."/>
            <person name="Kjaerboelling I."/>
            <person name="Rothschild-Mancinelli K."/>
            <person name="Lyhne E.K."/>
            <person name="Kogle M.E."/>
            <person name="Barry K."/>
            <person name="Clum A."/>
            <person name="Na H."/>
            <person name="Ledsgaard L."/>
            <person name="Lin J."/>
            <person name="Lipzen A."/>
            <person name="Kuo A."/>
            <person name="Riley R."/>
            <person name="Mondo S."/>
            <person name="Labutti K."/>
            <person name="Haridas S."/>
            <person name="Pangalinan J."/>
            <person name="Salamov A.A."/>
            <person name="Simmons B.A."/>
            <person name="Magnuson J.K."/>
            <person name="Chen J."/>
            <person name="Drula E."/>
            <person name="Henrissat B."/>
            <person name="Wiebenga A."/>
            <person name="Lubbers R.J."/>
            <person name="Gomes A.C."/>
            <person name="Makela M.R."/>
            <person name="Stajich J."/>
            <person name="Grigoriev I.V."/>
            <person name="Mortensen U.H."/>
            <person name="De Vries R.P."/>
            <person name="Baker S.E."/>
            <person name="Andersen M.R."/>
        </authorList>
    </citation>
    <scope>NUCLEOTIDE SEQUENCE [LARGE SCALE GENOMIC DNA]</scope>
    <source>
        <strain evidence="7 8">CBS 588.65</strain>
    </source>
</reference>
<dbReference type="Pfam" id="PF11951">
    <property type="entry name" value="Fungal_trans_2"/>
    <property type="match status" value="1"/>
</dbReference>
<evidence type="ECO:0000256" key="2">
    <source>
        <dbReference type="ARBA" id="ARBA00023125"/>
    </source>
</evidence>
<evidence type="ECO:0000256" key="5">
    <source>
        <dbReference type="SAM" id="MobiDB-lite"/>
    </source>
</evidence>
<dbReference type="PANTHER" id="PTHR47784:SF13">
    <property type="entry name" value="ZN(II)2CYS6 TRANSCRIPTION FACTOR (EUROFUNG)"/>
    <property type="match status" value="1"/>
</dbReference>
<name>A0ABR4HQJ2_9EURO</name>
<comment type="caution">
    <text evidence="7">The sequence shown here is derived from an EMBL/GenBank/DDBJ whole genome shotgun (WGS) entry which is preliminary data.</text>
</comment>
<dbReference type="InterPro" id="IPR001138">
    <property type="entry name" value="Zn2Cys6_DnaBD"/>
</dbReference>
<gene>
    <name evidence="7" type="ORF">BJX63DRAFT_430037</name>
</gene>
<dbReference type="EMBL" id="JBFXLT010000020">
    <property type="protein sequence ID" value="KAL2816988.1"/>
    <property type="molecule type" value="Genomic_DNA"/>
</dbReference>
<dbReference type="Gene3D" id="4.10.240.10">
    <property type="entry name" value="Zn(2)-C6 fungal-type DNA-binding domain"/>
    <property type="match status" value="1"/>
</dbReference>
<dbReference type="SUPFAM" id="SSF57701">
    <property type="entry name" value="Zn2/Cys6 DNA-binding domain"/>
    <property type="match status" value="1"/>
</dbReference>